<dbReference type="Proteomes" id="UP001209540">
    <property type="component" value="Unassembled WGS sequence"/>
</dbReference>
<feature type="transmembrane region" description="Helical" evidence="1">
    <location>
        <begin position="75"/>
        <end position="96"/>
    </location>
</feature>
<reference evidence="2" key="2">
    <citation type="submission" date="2023-02" db="EMBL/GenBank/DDBJ databases">
        <authorList>
            <consortium name="DOE Joint Genome Institute"/>
            <person name="Mondo S.J."/>
            <person name="Chang Y."/>
            <person name="Wang Y."/>
            <person name="Ahrendt S."/>
            <person name="Andreopoulos W."/>
            <person name="Barry K."/>
            <person name="Beard J."/>
            <person name="Benny G.L."/>
            <person name="Blankenship S."/>
            <person name="Bonito G."/>
            <person name="Cuomo C."/>
            <person name="Desiro A."/>
            <person name="Gervers K.A."/>
            <person name="Hundley H."/>
            <person name="Kuo A."/>
            <person name="LaButti K."/>
            <person name="Lang B.F."/>
            <person name="Lipzen A."/>
            <person name="O'Donnell K."/>
            <person name="Pangilinan J."/>
            <person name="Reynolds N."/>
            <person name="Sandor L."/>
            <person name="Smith M.W."/>
            <person name="Tsang A."/>
            <person name="Grigoriev I.V."/>
            <person name="Stajich J.E."/>
            <person name="Spatafora J.W."/>
        </authorList>
    </citation>
    <scope>NUCLEOTIDE SEQUENCE</scope>
    <source>
        <strain evidence="2">RSA 2281</strain>
    </source>
</reference>
<sequence length="129" mass="14859">MNQFKGKRQLYSIMSYAYTGQQPYQEAYGARILKPKLRHFAGTKQGLAFICVTIVFSMRTFLIHVPVGFDDTVEVLAVDDVMMTIEVLIIRGRWICKRRNKEKLKSSETETVNHPISSSNSIYYNDNNS</sequence>
<name>A0AAD5JZZ3_9FUNG</name>
<gene>
    <name evidence="2" type="ORF">BDA99DRAFT_575917</name>
</gene>
<dbReference type="EMBL" id="JAIXMP010000037">
    <property type="protein sequence ID" value="KAI9248817.1"/>
    <property type="molecule type" value="Genomic_DNA"/>
</dbReference>
<comment type="caution">
    <text evidence="2">The sequence shown here is derived from an EMBL/GenBank/DDBJ whole genome shotgun (WGS) entry which is preliminary data.</text>
</comment>
<evidence type="ECO:0000256" key="1">
    <source>
        <dbReference type="SAM" id="Phobius"/>
    </source>
</evidence>
<keyword evidence="3" id="KW-1185">Reference proteome</keyword>
<proteinExistence type="predicted"/>
<reference evidence="2" key="1">
    <citation type="journal article" date="2022" name="IScience">
        <title>Evolution of zygomycete secretomes and the origins of terrestrial fungal ecologies.</title>
        <authorList>
            <person name="Chang Y."/>
            <person name="Wang Y."/>
            <person name="Mondo S."/>
            <person name="Ahrendt S."/>
            <person name="Andreopoulos W."/>
            <person name="Barry K."/>
            <person name="Beard J."/>
            <person name="Benny G.L."/>
            <person name="Blankenship S."/>
            <person name="Bonito G."/>
            <person name="Cuomo C."/>
            <person name="Desiro A."/>
            <person name="Gervers K.A."/>
            <person name="Hundley H."/>
            <person name="Kuo A."/>
            <person name="LaButti K."/>
            <person name="Lang B.F."/>
            <person name="Lipzen A."/>
            <person name="O'Donnell K."/>
            <person name="Pangilinan J."/>
            <person name="Reynolds N."/>
            <person name="Sandor L."/>
            <person name="Smith M.E."/>
            <person name="Tsang A."/>
            <person name="Grigoriev I.V."/>
            <person name="Stajich J.E."/>
            <person name="Spatafora J.W."/>
        </authorList>
    </citation>
    <scope>NUCLEOTIDE SEQUENCE</scope>
    <source>
        <strain evidence="2">RSA 2281</strain>
    </source>
</reference>
<keyword evidence="1" id="KW-1133">Transmembrane helix</keyword>
<evidence type="ECO:0000313" key="2">
    <source>
        <dbReference type="EMBL" id="KAI9248817.1"/>
    </source>
</evidence>
<keyword evidence="1" id="KW-0472">Membrane</keyword>
<organism evidence="2 3">
    <name type="scientific">Phascolomyces articulosus</name>
    <dbReference type="NCBI Taxonomy" id="60185"/>
    <lineage>
        <taxon>Eukaryota</taxon>
        <taxon>Fungi</taxon>
        <taxon>Fungi incertae sedis</taxon>
        <taxon>Mucoromycota</taxon>
        <taxon>Mucoromycotina</taxon>
        <taxon>Mucoromycetes</taxon>
        <taxon>Mucorales</taxon>
        <taxon>Lichtheimiaceae</taxon>
        <taxon>Phascolomyces</taxon>
    </lineage>
</organism>
<dbReference type="AlphaFoldDB" id="A0AAD5JZZ3"/>
<accession>A0AAD5JZZ3</accession>
<keyword evidence="1" id="KW-0812">Transmembrane</keyword>
<feature type="transmembrane region" description="Helical" evidence="1">
    <location>
        <begin position="46"/>
        <end position="69"/>
    </location>
</feature>
<protein>
    <submittedName>
        <fullName evidence="2">Uncharacterized protein</fullName>
    </submittedName>
</protein>
<evidence type="ECO:0000313" key="3">
    <source>
        <dbReference type="Proteomes" id="UP001209540"/>
    </source>
</evidence>